<dbReference type="Pfam" id="PF16026">
    <property type="entry name" value="MIEAP"/>
    <property type="match status" value="1"/>
</dbReference>
<evidence type="ECO:0000256" key="1">
    <source>
        <dbReference type="ARBA" id="ARBA00004294"/>
    </source>
</evidence>
<evidence type="ECO:0000256" key="5">
    <source>
        <dbReference type="ARBA" id="ARBA00019863"/>
    </source>
</evidence>
<evidence type="ECO:0000256" key="4">
    <source>
        <dbReference type="ARBA" id="ARBA00008233"/>
    </source>
</evidence>
<keyword evidence="8 13" id="KW-0175">Coiled coil</keyword>
<dbReference type="InterPro" id="IPR031981">
    <property type="entry name" value="MIEAP_C"/>
</dbReference>
<dbReference type="PANTHER" id="PTHR21771">
    <property type="entry name" value="MITOCHONDRIA-EATING PROTEIN-RELATED"/>
    <property type="match status" value="1"/>
</dbReference>
<evidence type="ECO:0000256" key="12">
    <source>
        <dbReference type="ARBA" id="ARBA00032687"/>
    </source>
</evidence>
<keyword evidence="10" id="KW-0496">Mitochondrion</keyword>
<keyword evidence="11" id="KW-0472">Membrane</keyword>
<dbReference type="InterPro" id="IPR026169">
    <property type="entry name" value="MIEAP"/>
</dbReference>
<evidence type="ECO:0000256" key="2">
    <source>
        <dbReference type="ARBA" id="ARBA00004305"/>
    </source>
</evidence>
<evidence type="ECO:0000256" key="3">
    <source>
        <dbReference type="ARBA" id="ARBA00004496"/>
    </source>
</evidence>
<reference evidence="15 16" key="1">
    <citation type="submission" date="2024-11" db="EMBL/GenBank/DDBJ databases">
        <title>Chromosome-level genome assembly of the freshwater bivalve Anodonta woodiana.</title>
        <authorList>
            <person name="Chen X."/>
        </authorList>
    </citation>
    <scope>NUCLEOTIDE SEQUENCE [LARGE SCALE GENOMIC DNA]</scope>
    <source>
        <strain evidence="15">MN2024</strain>
        <tissue evidence="15">Gills</tissue>
    </source>
</reference>
<evidence type="ECO:0000256" key="7">
    <source>
        <dbReference type="ARBA" id="ARBA00022787"/>
    </source>
</evidence>
<sequence>MGNLTSWIRDSHVANVRKGPISPRVMSDPELDRASAAVRSSLEYYTSGMSSLQTNAQDAEQQRTINEYKEKIESQQQTIDSLMSDRNSLSDSVEAKPNMEEYEEKLKRMEQTIASLQSEKRDLLDRLSETEAMKQKVGYHNIPYLSDRNRPAKLTEQFSELYDNMWTDSYQLLTSNGKLKDKDAVCTLLHIVQVIYGICLSKSQALNDEFNTALTNFLGQDCSDIKRALRADIDKSVRKRCKDYICESSRVCWNMCIKIPPMYITSETDGLFDKDAYVPYTKAGPCIAYVVWPVVYLHKNGPILKKGVAQGKKKKINGGYM</sequence>
<comment type="caution">
    <text evidence="15">The sequence shown here is derived from an EMBL/GenBank/DDBJ whole genome shotgun (WGS) entry which is preliminary data.</text>
</comment>
<accession>A0ABD3WZ28</accession>
<gene>
    <name evidence="15" type="ORF">ACJMK2_031522</name>
</gene>
<keyword evidence="9" id="KW-0446">Lipid-binding</keyword>
<dbReference type="GO" id="GO:0005759">
    <property type="term" value="C:mitochondrial matrix"/>
    <property type="evidence" value="ECO:0007669"/>
    <property type="project" value="UniProtKB-SubCell"/>
</dbReference>
<feature type="coiled-coil region" evidence="13">
    <location>
        <begin position="58"/>
        <end position="133"/>
    </location>
</feature>
<dbReference type="PANTHER" id="PTHR21771:SF0">
    <property type="entry name" value="MITOCHONDRIA-EATING PROTEIN"/>
    <property type="match status" value="1"/>
</dbReference>
<evidence type="ECO:0000256" key="13">
    <source>
        <dbReference type="SAM" id="Coils"/>
    </source>
</evidence>
<keyword evidence="7" id="KW-1000">Mitochondrion outer membrane</keyword>
<dbReference type="EMBL" id="JBJQND010000004">
    <property type="protein sequence ID" value="KAL3879215.1"/>
    <property type="molecule type" value="Genomic_DNA"/>
</dbReference>
<proteinExistence type="inferred from homology"/>
<evidence type="ECO:0000256" key="11">
    <source>
        <dbReference type="ARBA" id="ARBA00023136"/>
    </source>
</evidence>
<organism evidence="15 16">
    <name type="scientific">Sinanodonta woodiana</name>
    <name type="common">Chinese pond mussel</name>
    <name type="synonym">Anodonta woodiana</name>
    <dbReference type="NCBI Taxonomy" id="1069815"/>
    <lineage>
        <taxon>Eukaryota</taxon>
        <taxon>Metazoa</taxon>
        <taxon>Spiralia</taxon>
        <taxon>Lophotrochozoa</taxon>
        <taxon>Mollusca</taxon>
        <taxon>Bivalvia</taxon>
        <taxon>Autobranchia</taxon>
        <taxon>Heteroconchia</taxon>
        <taxon>Palaeoheterodonta</taxon>
        <taxon>Unionida</taxon>
        <taxon>Unionoidea</taxon>
        <taxon>Unionidae</taxon>
        <taxon>Unioninae</taxon>
        <taxon>Sinanodonta</taxon>
    </lineage>
</organism>
<evidence type="ECO:0000256" key="6">
    <source>
        <dbReference type="ARBA" id="ARBA00022490"/>
    </source>
</evidence>
<evidence type="ECO:0000256" key="10">
    <source>
        <dbReference type="ARBA" id="ARBA00023128"/>
    </source>
</evidence>
<comment type="subcellular location">
    <subcellularLocation>
        <location evidence="3">Cytoplasm</location>
    </subcellularLocation>
    <subcellularLocation>
        <location evidence="2">Mitochondrion matrix</location>
    </subcellularLocation>
    <subcellularLocation>
        <location evidence="1">Mitochondrion outer membrane</location>
    </subcellularLocation>
</comment>
<name>A0ABD3WZ28_SINWO</name>
<keyword evidence="6" id="KW-0963">Cytoplasm</keyword>
<protein>
    <recommendedName>
        <fullName evidence="5">Mitochondria-eating protein</fullName>
    </recommendedName>
    <alternativeName>
        <fullName evidence="12">Spermatogenesis-associated protein 18</fullName>
    </alternativeName>
</protein>
<dbReference type="GO" id="GO:0008289">
    <property type="term" value="F:lipid binding"/>
    <property type="evidence" value="ECO:0007669"/>
    <property type="project" value="UniProtKB-KW"/>
</dbReference>
<dbReference type="AlphaFoldDB" id="A0ABD3WZ28"/>
<evidence type="ECO:0000256" key="8">
    <source>
        <dbReference type="ARBA" id="ARBA00023054"/>
    </source>
</evidence>
<evidence type="ECO:0000313" key="16">
    <source>
        <dbReference type="Proteomes" id="UP001634394"/>
    </source>
</evidence>
<feature type="domain" description="Mitochondria-eating protein C-terminal" evidence="14">
    <location>
        <begin position="242"/>
        <end position="309"/>
    </location>
</feature>
<evidence type="ECO:0000256" key="9">
    <source>
        <dbReference type="ARBA" id="ARBA00023121"/>
    </source>
</evidence>
<evidence type="ECO:0000313" key="15">
    <source>
        <dbReference type="EMBL" id="KAL3879215.1"/>
    </source>
</evidence>
<keyword evidence="16" id="KW-1185">Reference proteome</keyword>
<dbReference type="GO" id="GO:0005741">
    <property type="term" value="C:mitochondrial outer membrane"/>
    <property type="evidence" value="ECO:0007669"/>
    <property type="project" value="UniProtKB-SubCell"/>
</dbReference>
<evidence type="ECO:0000259" key="14">
    <source>
        <dbReference type="Pfam" id="PF16026"/>
    </source>
</evidence>
<dbReference type="Proteomes" id="UP001634394">
    <property type="component" value="Unassembled WGS sequence"/>
</dbReference>
<comment type="similarity">
    <text evidence="4">Belongs to the MIEAP family.</text>
</comment>